<dbReference type="EC" id="4.1.1.48" evidence="3"/>
<dbReference type="Pfam" id="PF00218">
    <property type="entry name" value="IGPS"/>
    <property type="match status" value="1"/>
</dbReference>
<dbReference type="InterPro" id="IPR011060">
    <property type="entry name" value="RibuloseP-bd_barrel"/>
</dbReference>
<evidence type="ECO:0000313" key="11">
    <source>
        <dbReference type="EMBL" id="KDQ52409.1"/>
    </source>
</evidence>
<dbReference type="InterPro" id="IPR013798">
    <property type="entry name" value="Indole-3-glycerol_P_synth_dom"/>
</dbReference>
<dbReference type="EMBL" id="KL197740">
    <property type="protein sequence ID" value="KDQ52409.1"/>
    <property type="molecule type" value="Genomic_DNA"/>
</dbReference>
<comment type="catalytic activity">
    <reaction evidence="1">
        <text>1-(2-carboxyphenylamino)-1-deoxy-D-ribulose 5-phosphate + H(+) = (1S,2R)-1-C-(indol-3-yl)glycerol 3-phosphate + CO2 + H2O</text>
        <dbReference type="Rhea" id="RHEA:23476"/>
        <dbReference type="ChEBI" id="CHEBI:15377"/>
        <dbReference type="ChEBI" id="CHEBI:15378"/>
        <dbReference type="ChEBI" id="CHEBI:16526"/>
        <dbReference type="ChEBI" id="CHEBI:58613"/>
        <dbReference type="ChEBI" id="CHEBI:58866"/>
        <dbReference type="EC" id="4.1.1.48"/>
    </reaction>
</comment>
<evidence type="ECO:0000256" key="9">
    <source>
        <dbReference type="SAM" id="SignalP"/>
    </source>
</evidence>
<dbReference type="InterPro" id="IPR013785">
    <property type="entry name" value="Aldolase_TIM"/>
</dbReference>
<dbReference type="InterPro" id="IPR045186">
    <property type="entry name" value="Indole-3-glycerol_P_synth"/>
</dbReference>
<dbReference type="GO" id="GO:0004640">
    <property type="term" value="F:phosphoribosylanthranilate isomerase activity"/>
    <property type="evidence" value="ECO:0007669"/>
    <property type="project" value="TreeGrafter"/>
</dbReference>
<evidence type="ECO:0000256" key="2">
    <source>
        <dbReference type="ARBA" id="ARBA00004696"/>
    </source>
</evidence>
<feature type="domain" description="Indole-3-glycerol phosphate synthase" evidence="10">
    <location>
        <begin position="87"/>
        <end position="214"/>
    </location>
</feature>
<dbReference type="GO" id="GO:0004425">
    <property type="term" value="F:indole-3-glycerol-phosphate synthase activity"/>
    <property type="evidence" value="ECO:0007669"/>
    <property type="project" value="UniProtKB-EC"/>
</dbReference>
<accession>A0A067PCC4</accession>
<evidence type="ECO:0000313" key="12">
    <source>
        <dbReference type="Proteomes" id="UP000027265"/>
    </source>
</evidence>
<evidence type="ECO:0000256" key="7">
    <source>
        <dbReference type="ARBA" id="ARBA00023141"/>
    </source>
</evidence>
<reference evidence="12" key="1">
    <citation type="journal article" date="2014" name="Proc. Natl. Acad. Sci. U.S.A.">
        <title>Extensive sampling of basidiomycete genomes demonstrates inadequacy of the white-rot/brown-rot paradigm for wood decay fungi.</title>
        <authorList>
            <person name="Riley R."/>
            <person name="Salamov A.A."/>
            <person name="Brown D.W."/>
            <person name="Nagy L.G."/>
            <person name="Floudas D."/>
            <person name="Held B.W."/>
            <person name="Levasseur A."/>
            <person name="Lombard V."/>
            <person name="Morin E."/>
            <person name="Otillar R."/>
            <person name="Lindquist E.A."/>
            <person name="Sun H."/>
            <person name="LaButti K.M."/>
            <person name="Schmutz J."/>
            <person name="Jabbour D."/>
            <person name="Luo H."/>
            <person name="Baker S.E."/>
            <person name="Pisabarro A.G."/>
            <person name="Walton J.D."/>
            <person name="Blanchette R.A."/>
            <person name="Henrissat B."/>
            <person name="Martin F."/>
            <person name="Cullen D."/>
            <person name="Hibbett D.S."/>
            <person name="Grigoriev I.V."/>
        </authorList>
    </citation>
    <scope>NUCLEOTIDE SEQUENCE [LARGE SCALE GENOMIC DNA]</scope>
    <source>
        <strain evidence="12">MUCL 33604</strain>
    </source>
</reference>
<keyword evidence="8" id="KW-0456">Lyase</keyword>
<evidence type="ECO:0000256" key="6">
    <source>
        <dbReference type="ARBA" id="ARBA00022822"/>
    </source>
</evidence>
<comment type="pathway">
    <text evidence="2">Amino-acid biosynthesis; L-tryptophan biosynthesis; L-tryptophan from chorismate: step 4/5.</text>
</comment>
<keyword evidence="4" id="KW-0028">Amino-acid biosynthesis</keyword>
<gene>
    <name evidence="11" type="ORF">JAAARDRAFT_702680</name>
</gene>
<dbReference type="GO" id="GO:0000162">
    <property type="term" value="P:L-tryptophan biosynthetic process"/>
    <property type="evidence" value="ECO:0007669"/>
    <property type="project" value="UniProtKB-UniPathway"/>
</dbReference>
<keyword evidence="12" id="KW-1185">Reference proteome</keyword>
<dbReference type="InParanoid" id="A0A067PCC4"/>
<organism evidence="11 12">
    <name type="scientific">Jaapia argillacea MUCL 33604</name>
    <dbReference type="NCBI Taxonomy" id="933084"/>
    <lineage>
        <taxon>Eukaryota</taxon>
        <taxon>Fungi</taxon>
        <taxon>Dikarya</taxon>
        <taxon>Basidiomycota</taxon>
        <taxon>Agaricomycotina</taxon>
        <taxon>Agaricomycetes</taxon>
        <taxon>Agaricomycetidae</taxon>
        <taxon>Jaapiales</taxon>
        <taxon>Jaapiaceae</taxon>
        <taxon>Jaapia</taxon>
    </lineage>
</organism>
<evidence type="ECO:0000256" key="3">
    <source>
        <dbReference type="ARBA" id="ARBA00012362"/>
    </source>
</evidence>
<dbReference type="STRING" id="933084.A0A067PCC4"/>
<dbReference type="AlphaFoldDB" id="A0A067PCC4"/>
<dbReference type="PANTHER" id="PTHR22854:SF2">
    <property type="entry name" value="INDOLE-3-GLYCEROL-PHOSPHATE SYNTHASE"/>
    <property type="match status" value="1"/>
</dbReference>
<dbReference type="Proteomes" id="UP000027265">
    <property type="component" value="Unassembled WGS sequence"/>
</dbReference>
<dbReference type="OrthoDB" id="524799at2759"/>
<keyword evidence="9" id="KW-0732">Signal</keyword>
<protein>
    <recommendedName>
        <fullName evidence="3">indole-3-glycerol-phosphate synthase</fullName>
        <ecNumber evidence="3">4.1.1.48</ecNumber>
    </recommendedName>
</protein>
<dbReference type="SUPFAM" id="SSF51366">
    <property type="entry name" value="Ribulose-phoshate binding barrel"/>
    <property type="match status" value="1"/>
</dbReference>
<name>A0A067PCC4_9AGAM</name>
<evidence type="ECO:0000256" key="4">
    <source>
        <dbReference type="ARBA" id="ARBA00022605"/>
    </source>
</evidence>
<evidence type="ECO:0000256" key="1">
    <source>
        <dbReference type="ARBA" id="ARBA00001633"/>
    </source>
</evidence>
<dbReference type="HOGENOM" id="CLU_670964_0_0_1"/>
<keyword evidence="6" id="KW-0822">Tryptophan biosynthesis</keyword>
<proteinExistence type="predicted"/>
<evidence type="ECO:0000259" key="10">
    <source>
        <dbReference type="Pfam" id="PF00218"/>
    </source>
</evidence>
<evidence type="ECO:0000256" key="8">
    <source>
        <dbReference type="ARBA" id="ARBA00023239"/>
    </source>
</evidence>
<dbReference type="Gene3D" id="3.20.20.70">
    <property type="entry name" value="Aldolase class I"/>
    <property type="match status" value="1"/>
</dbReference>
<feature type="signal peptide" evidence="9">
    <location>
        <begin position="1"/>
        <end position="21"/>
    </location>
</feature>
<keyword evidence="5" id="KW-0210">Decarboxylase</keyword>
<dbReference type="UniPathway" id="UPA00035">
    <property type="reaction ID" value="UER00043"/>
</dbReference>
<sequence>MPHHITLITCLFLNLAPPLIPILLRMQSSITPAKNPALMADIRHTSPPNWNITLNTHTTRLWCTPLGSTQFKGSLFDMQLMRQAINGCLHSASTILLIITMLSPAQLGALYHFSPSLGMEPLVEVDNATEMSLFFSLPTTLIRVNNHDLHGFHVIMDTTTRLADMVKGKDVMLCALSEIMGRGDVEKYLEEWVGAVLVGELLMRVKDTPAFIQKIRAGLGLCCVEINGVVTPEQTVKRANTGATLIGVHLSLRRKNRVSVKPAAAILLMLRKVHSRFSTLQDHHQPLLSHLGMIGIFDDDITLEEIFQTIIQFPPPLYYSSQIPVYTIRTLQGTSNSLSLTLAQIAGYCHLRNSDAAKSISKLNVPLVLSIIGDNLAADKVQEIDGQSVDGGLVGSFIQAVQATDEGSPW</sequence>
<evidence type="ECO:0000256" key="5">
    <source>
        <dbReference type="ARBA" id="ARBA00022793"/>
    </source>
</evidence>
<dbReference type="PANTHER" id="PTHR22854">
    <property type="entry name" value="TRYPTOPHAN BIOSYNTHESIS PROTEIN"/>
    <property type="match status" value="1"/>
</dbReference>
<feature type="chain" id="PRO_5001643035" description="indole-3-glycerol-phosphate synthase" evidence="9">
    <location>
        <begin position="22"/>
        <end position="410"/>
    </location>
</feature>
<keyword evidence="7" id="KW-0057">Aromatic amino acid biosynthesis</keyword>